<evidence type="ECO:0000313" key="4">
    <source>
        <dbReference type="Proteomes" id="UP000886595"/>
    </source>
</evidence>
<dbReference type="InterPro" id="IPR026960">
    <property type="entry name" value="RVT-Znf"/>
</dbReference>
<organism evidence="3 4">
    <name type="scientific">Brassica carinata</name>
    <name type="common">Ethiopian mustard</name>
    <name type="synonym">Abyssinian cabbage</name>
    <dbReference type="NCBI Taxonomy" id="52824"/>
    <lineage>
        <taxon>Eukaryota</taxon>
        <taxon>Viridiplantae</taxon>
        <taxon>Streptophyta</taxon>
        <taxon>Embryophyta</taxon>
        <taxon>Tracheophyta</taxon>
        <taxon>Spermatophyta</taxon>
        <taxon>Magnoliopsida</taxon>
        <taxon>eudicotyledons</taxon>
        <taxon>Gunneridae</taxon>
        <taxon>Pentapetalae</taxon>
        <taxon>rosids</taxon>
        <taxon>malvids</taxon>
        <taxon>Brassicales</taxon>
        <taxon>Brassicaceae</taxon>
        <taxon>Brassiceae</taxon>
        <taxon>Brassica</taxon>
    </lineage>
</organism>
<comment type="caution">
    <text evidence="3">The sequence shown here is derived from an EMBL/GenBank/DDBJ whole genome shotgun (WGS) entry which is preliminary data.</text>
</comment>
<feature type="domain" description="Reverse transcriptase zinc-binding" evidence="2">
    <location>
        <begin position="12"/>
        <end position="78"/>
    </location>
</feature>
<gene>
    <name evidence="3" type="ORF">Bca52824_041578</name>
</gene>
<name>A0A8X7RZZ7_BRACI</name>
<evidence type="ECO:0000313" key="3">
    <source>
        <dbReference type="EMBL" id="KAG2294909.1"/>
    </source>
</evidence>
<dbReference type="Proteomes" id="UP000886595">
    <property type="component" value="Unassembled WGS sequence"/>
</dbReference>
<feature type="region of interest" description="Disordered" evidence="1">
    <location>
        <begin position="85"/>
        <end position="117"/>
    </location>
</feature>
<evidence type="ECO:0000256" key="1">
    <source>
        <dbReference type="SAM" id="MobiDB-lite"/>
    </source>
</evidence>
<dbReference type="Pfam" id="PF13966">
    <property type="entry name" value="zf-RVT"/>
    <property type="match status" value="1"/>
</dbReference>
<evidence type="ECO:0000259" key="2">
    <source>
        <dbReference type="Pfam" id="PF13966"/>
    </source>
</evidence>
<keyword evidence="4" id="KW-1185">Reference proteome</keyword>
<dbReference type="AlphaFoldDB" id="A0A8X7RZZ7"/>
<sequence>MKLKQDTEETAEPSTKWLKTKVWKVKTSSKIKHFLWQSLSDCLPVCDRLVERHCGRDRSCPRCGANRETTNHLLFESPGNPGVGSRRYTFHSGNLPEHIGFQQPQPYTLESKRAECP</sequence>
<dbReference type="EMBL" id="JAAMPC010000009">
    <property type="protein sequence ID" value="KAG2294909.1"/>
    <property type="molecule type" value="Genomic_DNA"/>
</dbReference>
<reference evidence="3 4" key="1">
    <citation type="submission" date="2020-02" db="EMBL/GenBank/DDBJ databases">
        <authorList>
            <person name="Ma Q."/>
            <person name="Huang Y."/>
            <person name="Song X."/>
            <person name="Pei D."/>
        </authorList>
    </citation>
    <scope>NUCLEOTIDE SEQUENCE [LARGE SCALE GENOMIC DNA]</scope>
    <source>
        <strain evidence="3">Sxm20200214</strain>
        <tissue evidence="3">Leaf</tissue>
    </source>
</reference>
<protein>
    <recommendedName>
        <fullName evidence="2">Reverse transcriptase zinc-binding domain-containing protein</fullName>
    </recommendedName>
</protein>
<proteinExistence type="predicted"/>
<accession>A0A8X7RZZ7</accession>